<evidence type="ECO:0000313" key="2">
    <source>
        <dbReference type="EMBL" id="ALF55604.1"/>
    </source>
</evidence>
<accession>A0A0M4T7Y6</accession>
<feature type="domain" description="Ribbon-helix-helix protein CopG" evidence="1">
    <location>
        <begin position="28"/>
        <end position="50"/>
    </location>
</feature>
<dbReference type="PATRIC" id="fig|224013.5.peg.6379"/>
<reference evidence="2 3" key="2">
    <citation type="journal article" date="2016" name="Genome Announc.">
        <title>Draft Genome Sequence of the N2-Fixing Cyanobacterium Nostoc piscinale CENA21, Isolated from the Brazilian Amazon Floodplain.</title>
        <authorList>
            <person name="Leao T."/>
            <person name="Guimaraes P.I."/>
            <person name="de Melo A.G."/>
            <person name="Ramos R.T."/>
            <person name="Leao P.N."/>
            <person name="Silva A."/>
            <person name="Fiore M.F."/>
            <person name="Schneider M.P."/>
        </authorList>
    </citation>
    <scope>NUCLEOTIDE SEQUENCE [LARGE SCALE GENOMIC DNA]</scope>
    <source>
        <strain evidence="2 3">CENA21</strain>
    </source>
</reference>
<dbReference type="InterPro" id="IPR002145">
    <property type="entry name" value="CopG"/>
</dbReference>
<dbReference type="RefSeq" id="WP_062296918.1">
    <property type="nucleotide sequence ID" value="NZ_CP012036.1"/>
</dbReference>
<dbReference type="OrthoDB" id="516757at2"/>
<dbReference type="Proteomes" id="UP000062645">
    <property type="component" value="Chromosome"/>
</dbReference>
<dbReference type="InterPro" id="IPR010985">
    <property type="entry name" value="Ribbon_hlx_hlx"/>
</dbReference>
<dbReference type="Pfam" id="PF01402">
    <property type="entry name" value="RHH_1"/>
    <property type="match status" value="1"/>
</dbReference>
<dbReference type="EMBL" id="CP012036">
    <property type="protein sequence ID" value="ALF55604.1"/>
    <property type="molecule type" value="Genomic_DNA"/>
</dbReference>
<dbReference type="KEGG" id="npz:ACX27_26625"/>
<name>A0A0M4T7Y6_9NOSO</name>
<dbReference type="SUPFAM" id="SSF47598">
    <property type="entry name" value="Ribbon-helix-helix"/>
    <property type="match status" value="1"/>
</dbReference>
<evidence type="ECO:0000259" key="1">
    <source>
        <dbReference type="Pfam" id="PF01402"/>
    </source>
</evidence>
<proteinExistence type="predicted"/>
<dbReference type="AlphaFoldDB" id="A0A0M4T7Y6"/>
<dbReference type="GO" id="GO:0006355">
    <property type="term" value="P:regulation of DNA-templated transcription"/>
    <property type="evidence" value="ECO:0007669"/>
    <property type="project" value="InterPro"/>
</dbReference>
<sequence>MWRTEGVPVDWPELKKRRNLILTDTCWELLQKEAEQQGISRSEFIERAVRGLIDWSGRA</sequence>
<protein>
    <recommendedName>
        <fullName evidence="1">Ribbon-helix-helix protein CopG domain-containing protein</fullName>
    </recommendedName>
</protein>
<reference evidence="3" key="1">
    <citation type="submission" date="2015-07" db="EMBL/GenBank/DDBJ databases">
        <title>Genome Of Nitrogen-Fixing Cyanobacterium Nostoc piscinale CENA21 From Solimoes/Amazon River Floodplain Sediments And Comparative Genomics To Uncover Biosynthetic Natural Products Potential.</title>
        <authorList>
            <person name="Leao T.F."/>
            <person name="Leao P.N."/>
            <person name="Guimaraes P.I."/>
            <person name="de Melo A.G.C."/>
            <person name="Ramos R.T.J."/>
            <person name="Silva A."/>
            <person name="Fiore M.F."/>
            <person name="Schneider M.P.C."/>
        </authorList>
    </citation>
    <scope>NUCLEOTIDE SEQUENCE [LARGE SCALE GENOMIC DNA]</scope>
    <source>
        <strain evidence="3">CENA21</strain>
    </source>
</reference>
<organism evidence="2 3">
    <name type="scientific">Nostoc piscinale CENA21</name>
    <dbReference type="NCBI Taxonomy" id="224013"/>
    <lineage>
        <taxon>Bacteria</taxon>
        <taxon>Bacillati</taxon>
        <taxon>Cyanobacteriota</taxon>
        <taxon>Cyanophyceae</taxon>
        <taxon>Nostocales</taxon>
        <taxon>Nostocaceae</taxon>
        <taxon>Nostoc</taxon>
    </lineage>
</organism>
<evidence type="ECO:0000313" key="3">
    <source>
        <dbReference type="Proteomes" id="UP000062645"/>
    </source>
</evidence>
<keyword evidence="3" id="KW-1185">Reference proteome</keyword>
<gene>
    <name evidence="2" type="ORF">ACX27_26625</name>
</gene>